<keyword evidence="4" id="KW-0378">Hydrolase</keyword>
<dbReference type="PRINTS" id="PR00502">
    <property type="entry name" value="NUDIXFAMILY"/>
</dbReference>
<dbReference type="GO" id="GO:0005737">
    <property type="term" value="C:cytoplasm"/>
    <property type="evidence" value="ECO:0007669"/>
    <property type="project" value="TreeGrafter"/>
</dbReference>
<feature type="domain" description="Nudix hydrolase" evidence="6">
    <location>
        <begin position="7"/>
        <end position="139"/>
    </location>
</feature>
<evidence type="ECO:0000256" key="1">
    <source>
        <dbReference type="ARBA" id="ARBA00001946"/>
    </source>
</evidence>
<evidence type="ECO:0000256" key="2">
    <source>
        <dbReference type="ARBA" id="ARBA00005582"/>
    </source>
</evidence>
<name>A0A1F4YGH3_9BACT</name>
<dbReference type="GO" id="GO:0046872">
    <property type="term" value="F:metal ion binding"/>
    <property type="evidence" value="ECO:0007669"/>
    <property type="project" value="UniProtKB-KW"/>
</dbReference>
<dbReference type="InterPro" id="IPR000086">
    <property type="entry name" value="NUDIX_hydrolase_dom"/>
</dbReference>
<dbReference type="SUPFAM" id="SSF55811">
    <property type="entry name" value="Nudix"/>
    <property type="match status" value="1"/>
</dbReference>
<dbReference type="Gene3D" id="3.90.79.10">
    <property type="entry name" value="Nucleoside Triphosphate Pyrophosphohydrolase"/>
    <property type="match status" value="1"/>
</dbReference>
<keyword evidence="5" id="KW-0460">Magnesium</keyword>
<dbReference type="Proteomes" id="UP000178176">
    <property type="component" value="Unassembled WGS sequence"/>
</dbReference>
<protein>
    <recommendedName>
        <fullName evidence="6">Nudix hydrolase domain-containing protein</fullName>
    </recommendedName>
</protein>
<dbReference type="GO" id="GO:0016818">
    <property type="term" value="F:hydrolase activity, acting on acid anhydrides, in phosphorus-containing anhydrides"/>
    <property type="evidence" value="ECO:0007669"/>
    <property type="project" value="TreeGrafter"/>
</dbReference>
<reference evidence="7 8" key="1">
    <citation type="journal article" date="2016" name="Nat. Commun.">
        <title>Thousands of microbial genomes shed light on interconnected biogeochemical processes in an aquifer system.</title>
        <authorList>
            <person name="Anantharaman K."/>
            <person name="Brown C.T."/>
            <person name="Hug L.A."/>
            <person name="Sharon I."/>
            <person name="Castelle C.J."/>
            <person name="Probst A.J."/>
            <person name="Thomas B.C."/>
            <person name="Singh A."/>
            <person name="Wilkins M.J."/>
            <person name="Karaoz U."/>
            <person name="Brodie E.L."/>
            <person name="Williams K.H."/>
            <person name="Hubbard S.S."/>
            <person name="Banfield J.F."/>
        </authorList>
    </citation>
    <scope>NUCLEOTIDE SEQUENCE [LARGE SCALE GENOMIC DNA]</scope>
</reference>
<dbReference type="PROSITE" id="PS51462">
    <property type="entry name" value="NUDIX"/>
    <property type="match status" value="1"/>
</dbReference>
<proteinExistence type="inferred from homology"/>
<evidence type="ECO:0000259" key="6">
    <source>
        <dbReference type="PROSITE" id="PS51462"/>
    </source>
</evidence>
<comment type="similarity">
    <text evidence="2">Belongs to the Nudix hydrolase family.</text>
</comment>
<gene>
    <name evidence="7" type="ORF">A2876_00840</name>
</gene>
<evidence type="ECO:0000313" key="8">
    <source>
        <dbReference type="Proteomes" id="UP000178176"/>
    </source>
</evidence>
<dbReference type="InterPro" id="IPR020476">
    <property type="entry name" value="Nudix_hydrolase"/>
</dbReference>
<evidence type="ECO:0000256" key="5">
    <source>
        <dbReference type="ARBA" id="ARBA00022842"/>
    </source>
</evidence>
<dbReference type="PANTHER" id="PTHR43758:SF8">
    <property type="entry name" value="8-OXO-DGTP DIPHOSPHATASE YTKD-RELATED"/>
    <property type="match status" value="1"/>
</dbReference>
<accession>A0A1F4YGH3</accession>
<evidence type="ECO:0000256" key="3">
    <source>
        <dbReference type="ARBA" id="ARBA00022723"/>
    </source>
</evidence>
<comment type="cofactor">
    <cofactor evidence="1">
        <name>Mg(2+)</name>
        <dbReference type="ChEBI" id="CHEBI:18420"/>
    </cofactor>
</comment>
<dbReference type="AlphaFoldDB" id="A0A1F4YGH3"/>
<evidence type="ECO:0000313" key="7">
    <source>
        <dbReference type="EMBL" id="OGC93079.1"/>
    </source>
</evidence>
<dbReference type="InterPro" id="IPR015797">
    <property type="entry name" value="NUDIX_hydrolase-like_dom_sf"/>
</dbReference>
<dbReference type="PANTHER" id="PTHR43758">
    <property type="entry name" value="7,8-DIHYDRO-8-OXOGUANINE TRIPHOSPHATASE"/>
    <property type="match status" value="1"/>
</dbReference>
<organism evidence="7 8">
    <name type="scientific">Candidatus Amesbacteria bacterium RIFCSPHIGHO2_01_FULL_48_32b</name>
    <dbReference type="NCBI Taxonomy" id="1797253"/>
    <lineage>
        <taxon>Bacteria</taxon>
        <taxon>Candidatus Amesiibacteriota</taxon>
    </lineage>
</organism>
<dbReference type="EMBL" id="MEXH01000002">
    <property type="protein sequence ID" value="OGC93079.1"/>
    <property type="molecule type" value="Genomic_DNA"/>
</dbReference>
<evidence type="ECO:0000256" key="4">
    <source>
        <dbReference type="ARBA" id="ARBA00022801"/>
    </source>
</evidence>
<dbReference type="Pfam" id="PF00293">
    <property type="entry name" value="NUDIX"/>
    <property type="match status" value="1"/>
</dbReference>
<keyword evidence="3" id="KW-0479">Metal-binding</keyword>
<comment type="caution">
    <text evidence="7">The sequence shown here is derived from an EMBL/GenBank/DDBJ whole genome shotgun (WGS) entry which is preliminary data.</text>
</comment>
<sequence length="172" mass="19613">MNLDLTKFKVSPFVLIFLKDGDKVLFLKRSTTKQIFPGKISGIGGKVEPGETIEESARREFQEETGLSIKELRYKGVFTGVVLDKGFINVNHIFLAIGYSGELKTTSDEGVLFWEDPEKVARNPDLVNHVQHHLLIDVDENSDLYCGVGVVDNWELIQYTDNRQHFQDRKNK</sequence>